<accession>A0ABV5V918</accession>
<reference evidence="2 3" key="1">
    <citation type="submission" date="2024-09" db="EMBL/GenBank/DDBJ databases">
        <authorList>
            <person name="Sun Q."/>
            <person name="Mori K."/>
        </authorList>
    </citation>
    <scope>NUCLEOTIDE SEQUENCE [LARGE SCALE GENOMIC DNA]</scope>
    <source>
        <strain evidence="2 3">JCM 10918</strain>
    </source>
</reference>
<evidence type="ECO:0000313" key="3">
    <source>
        <dbReference type="Proteomes" id="UP001589703"/>
    </source>
</evidence>
<evidence type="ECO:0000313" key="2">
    <source>
        <dbReference type="EMBL" id="MFB9734326.1"/>
    </source>
</evidence>
<evidence type="ECO:0000256" key="1">
    <source>
        <dbReference type="SAM" id="MobiDB-lite"/>
    </source>
</evidence>
<sequence length="64" mass="7027">MSDTTTASEFRRTAAVRPWQSLASLGVTDSDLATVHHVAGRFPYPAGGPDARHHHDRHQHRKGA</sequence>
<comment type="caution">
    <text evidence="2">The sequence shown here is derived from an EMBL/GenBank/DDBJ whole genome shotgun (WGS) entry which is preliminary data.</text>
</comment>
<name>A0ABV5V918_9ACTN</name>
<proteinExistence type="predicted"/>
<protein>
    <submittedName>
        <fullName evidence="2">Uncharacterized protein</fullName>
    </submittedName>
</protein>
<feature type="compositionally biased region" description="Basic residues" evidence="1">
    <location>
        <begin position="52"/>
        <end position="64"/>
    </location>
</feature>
<dbReference type="EMBL" id="JBHMAR010000003">
    <property type="protein sequence ID" value="MFB9734326.1"/>
    <property type="molecule type" value="Genomic_DNA"/>
</dbReference>
<dbReference type="RefSeq" id="WP_356759179.1">
    <property type="nucleotide sequence ID" value="NZ_JBHMAR010000003.1"/>
</dbReference>
<feature type="region of interest" description="Disordered" evidence="1">
    <location>
        <begin position="43"/>
        <end position="64"/>
    </location>
</feature>
<dbReference type="Proteomes" id="UP001589703">
    <property type="component" value="Unassembled WGS sequence"/>
</dbReference>
<keyword evidence="3" id="KW-1185">Reference proteome</keyword>
<gene>
    <name evidence="2" type="ORF">ACFFRO_04095</name>
</gene>
<organism evidence="2 3">
    <name type="scientific">Streptomyces thermocoprophilus</name>
    <dbReference type="NCBI Taxonomy" id="78356"/>
    <lineage>
        <taxon>Bacteria</taxon>
        <taxon>Bacillati</taxon>
        <taxon>Actinomycetota</taxon>
        <taxon>Actinomycetes</taxon>
        <taxon>Kitasatosporales</taxon>
        <taxon>Streptomycetaceae</taxon>
        <taxon>Streptomyces</taxon>
    </lineage>
</organism>